<protein>
    <recommendedName>
        <fullName evidence="2">histidine kinase</fullName>
        <ecNumber evidence="2">2.7.13.3</ecNumber>
    </recommendedName>
</protein>
<dbReference type="InterPro" id="IPR050428">
    <property type="entry name" value="TCS_sensor_his_kinase"/>
</dbReference>
<reference evidence="8 9" key="1">
    <citation type="submission" date="2024-09" db="EMBL/GenBank/DDBJ databases">
        <authorList>
            <person name="Lee S.D."/>
        </authorList>
    </citation>
    <scope>NUCLEOTIDE SEQUENCE [LARGE SCALE GENOMIC DNA]</scope>
    <source>
        <strain evidence="8 9">N1-3</strain>
    </source>
</reference>
<accession>A0ABV6XBJ5</accession>
<feature type="compositionally biased region" description="Low complexity" evidence="6">
    <location>
        <begin position="818"/>
        <end position="841"/>
    </location>
</feature>
<organism evidence="8 9">
    <name type="scientific">Streptacidiphilus alkalitolerans</name>
    <dbReference type="NCBI Taxonomy" id="3342712"/>
    <lineage>
        <taxon>Bacteria</taxon>
        <taxon>Bacillati</taxon>
        <taxon>Actinomycetota</taxon>
        <taxon>Actinomycetes</taxon>
        <taxon>Kitasatosporales</taxon>
        <taxon>Streptomycetaceae</taxon>
        <taxon>Streptacidiphilus</taxon>
    </lineage>
</organism>
<evidence type="ECO:0000256" key="6">
    <source>
        <dbReference type="SAM" id="MobiDB-lite"/>
    </source>
</evidence>
<feature type="domain" description="Histidine kinase/HSP90-like ATPase" evidence="7">
    <location>
        <begin position="520"/>
        <end position="630"/>
    </location>
</feature>
<keyword evidence="3" id="KW-0597">Phosphoprotein</keyword>
<feature type="compositionally biased region" description="Gly residues" evidence="6">
    <location>
        <begin position="671"/>
        <end position="680"/>
    </location>
</feature>
<dbReference type="SMART" id="SM00387">
    <property type="entry name" value="HATPase_c"/>
    <property type="match status" value="1"/>
</dbReference>
<evidence type="ECO:0000256" key="2">
    <source>
        <dbReference type="ARBA" id="ARBA00012438"/>
    </source>
</evidence>
<evidence type="ECO:0000256" key="5">
    <source>
        <dbReference type="ARBA" id="ARBA00022777"/>
    </source>
</evidence>
<dbReference type="InterPro" id="IPR036890">
    <property type="entry name" value="HATPase_C_sf"/>
</dbReference>
<evidence type="ECO:0000256" key="3">
    <source>
        <dbReference type="ARBA" id="ARBA00022553"/>
    </source>
</evidence>
<feature type="region of interest" description="Disordered" evidence="6">
    <location>
        <begin position="738"/>
        <end position="761"/>
    </location>
</feature>
<dbReference type="EC" id="2.7.13.3" evidence="2"/>
<comment type="caution">
    <text evidence="8">The sequence shown here is derived from an EMBL/GenBank/DDBJ whole genome shotgun (WGS) entry which is preliminary data.</text>
</comment>
<comment type="catalytic activity">
    <reaction evidence="1">
        <text>ATP + protein L-histidine = ADP + protein N-phospho-L-histidine.</text>
        <dbReference type="EC" id="2.7.13.3"/>
    </reaction>
</comment>
<dbReference type="Pfam" id="PF02518">
    <property type="entry name" value="HATPase_c"/>
    <property type="match status" value="1"/>
</dbReference>
<feature type="compositionally biased region" description="Low complexity" evidence="6">
    <location>
        <begin position="968"/>
        <end position="1008"/>
    </location>
</feature>
<evidence type="ECO:0000259" key="7">
    <source>
        <dbReference type="SMART" id="SM00387"/>
    </source>
</evidence>
<keyword evidence="5" id="KW-0418">Kinase</keyword>
<dbReference type="Pfam" id="PF08376">
    <property type="entry name" value="NIT"/>
    <property type="match status" value="1"/>
</dbReference>
<evidence type="ECO:0000256" key="4">
    <source>
        <dbReference type="ARBA" id="ARBA00022679"/>
    </source>
</evidence>
<dbReference type="RefSeq" id="WP_380558489.1">
    <property type="nucleotide sequence ID" value="NZ_JBHEZY010000018.1"/>
</dbReference>
<feature type="region of interest" description="Disordered" evidence="6">
    <location>
        <begin position="814"/>
        <end position="842"/>
    </location>
</feature>
<dbReference type="Gene3D" id="6.10.340.10">
    <property type="match status" value="1"/>
</dbReference>
<dbReference type="SUPFAM" id="SSF55874">
    <property type="entry name" value="ATPase domain of HSP90 chaperone/DNA topoisomerase II/histidine kinase"/>
    <property type="match status" value="1"/>
</dbReference>
<dbReference type="InterPro" id="IPR003594">
    <property type="entry name" value="HATPase_dom"/>
</dbReference>
<keyword evidence="4" id="KW-0808">Transferase</keyword>
<dbReference type="InterPro" id="IPR013587">
    <property type="entry name" value="Nitrate/nitrite_sensing"/>
</dbReference>
<dbReference type="Gene3D" id="3.30.565.10">
    <property type="entry name" value="Histidine kinase-like ATPase, C-terminal domain"/>
    <property type="match status" value="1"/>
</dbReference>
<dbReference type="PANTHER" id="PTHR45436:SF5">
    <property type="entry name" value="SENSOR HISTIDINE KINASE TRCS"/>
    <property type="match status" value="1"/>
</dbReference>
<dbReference type="EMBL" id="JBHEZY010000018">
    <property type="protein sequence ID" value="MFC1435418.1"/>
    <property type="molecule type" value="Genomic_DNA"/>
</dbReference>
<dbReference type="PANTHER" id="PTHR45436">
    <property type="entry name" value="SENSOR HISTIDINE KINASE YKOH"/>
    <property type="match status" value="1"/>
</dbReference>
<feature type="region of interest" description="Disordered" evidence="6">
    <location>
        <begin position="666"/>
        <end position="689"/>
    </location>
</feature>
<proteinExistence type="predicted"/>
<feature type="region of interest" description="Disordered" evidence="6">
    <location>
        <begin position="885"/>
        <end position="1015"/>
    </location>
</feature>
<sequence>MRFRSRSVRARIIALLLIPLASLTGLWAYTTASSVDHVWGLIRIDSVYPWIGTPADYLARSLQDERRAAVTYSAAPAGKGNLDALHQAEVATDKTAAVVTSHAADSGKFNSLNSGQRKAVSAVVAQIGRLPVLRAEAADHRLAWMSVYQDYTDAQAPFFDLQVQLSDLQAGDLTREAGNLIELFRAREYISREDALMYGARATGTFGTIDYQAFLASSKGEQLLFQTHEGQLPDQEAALYQDFTGGPVYGELGSLETAVANLGQPFAAQRIDGKEWQTTLDQAMTQLGDIDYQAVTLAGNRARSYAMDIIWNDAAVGAAGLVAVLVSVLLSLSIGRRLVRELTGLRDSAFDLAGVRLPGVMRRLREGERVDLAVEVPQVPVGGADRDEIAQVGRAFNAVQRSALEAAVEQAELRRGIAAVFVNLARRSQALLHRQLTLLDEMERRADDPDELEDLFRLDHLTTRMRRHAEGLIILSGSAPGRNWRRPVRILDVVRAAVGEIEDYARVRVHRMPPVAVVGGAVSDVVHLVAELVENAAVFSPPHTQVRIQGEEVANGFVLEIDDRGLGMGEDAMAAANTRLATGGDFDLTDTDRLGLFVISRLSSRHGVQVSLRRSPYGGTTAVVLLPRELLAAVSARPGDAAGAGGAAQGDGSEQALAVRRNRAGRELAPGGRGGVGDGGQLPVQHRGPRHAAPIPALEVELDGEGGEQGVAALPRRRPPAAASPSRAEAYLAARDGALAGDPHGPVAGDPYGSDLSGAPEGDLDGGLREGEVRHGGYREAVLGDHGDGEATRELTLRQTPGAAAPFADTWLAATPHTTPTTDFPAAGAPAPAAAGGDAPTYRAPATGANALSAGAPGANLPPAAAPGANAPAAPRANAPTVGGNALAGAAAPGGPSPVPAAPPAPLASAEDPPLLPRRVRQANLAPQLRAATEGAPSRPLPEPPAPRERSPEEVRATFASFQSGLSRGRATADPTPATTRAPATTTPAGPAPVDAVPAARPGGAPDPSAEGPVR</sequence>
<evidence type="ECO:0000313" key="9">
    <source>
        <dbReference type="Proteomes" id="UP001592530"/>
    </source>
</evidence>
<gene>
    <name evidence="8" type="ORF">ACEZDB_32735</name>
</gene>
<feature type="compositionally biased region" description="Pro residues" evidence="6">
    <location>
        <begin position="895"/>
        <end position="906"/>
    </location>
</feature>
<evidence type="ECO:0000256" key="1">
    <source>
        <dbReference type="ARBA" id="ARBA00000085"/>
    </source>
</evidence>
<feature type="compositionally biased region" description="Basic and acidic residues" evidence="6">
    <location>
        <begin position="946"/>
        <end position="956"/>
    </location>
</feature>
<dbReference type="Proteomes" id="UP001592530">
    <property type="component" value="Unassembled WGS sequence"/>
</dbReference>
<evidence type="ECO:0000313" key="8">
    <source>
        <dbReference type="EMBL" id="MFC1435418.1"/>
    </source>
</evidence>
<feature type="compositionally biased region" description="Low complexity" evidence="6">
    <location>
        <begin position="885"/>
        <end position="894"/>
    </location>
</feature>
<name>A0ABV6XBJ5_9ACTN</name>